<accession>D8QTU3</accession>
<dbReference type="SUPFAM" id="SSF100879">
    <property type="entry name" value="Lesion bypass DNA polymerase (Y-family), little finger domain"/>
    <property type="match status" value="1"/>
</dbReference>
<dbReference type="Gramene" id="EFJ37174">
    <property type="protein sequence ID" value="EFJ37174"/>
    <property type="gene ID" value="SELMODRAFT_403334"/>
</dbReference>
<dbReference type="PROSITE" id="PS51907">
    <property type="entry name" value="ZF_UBZ3"/>
    <property type="match status" value="1"/>
</dbReference>
<feature type="region of interest" description="Disordered" evidence="16">
    <location>
        <begin position="541"/>
        <end position="561"/>
    </location>
</feature>
<dbReference type="InterPro" id="IPR043128">
    <property type="entry name" value="Rev_trsase/Diguanyl_cyclase"/>
</dbReference>
<keyword evidence="9" id="KW-0863">Zinc-finger</keyword>
<keyword evidence="20" id="KW-1185">Reference proteome</keyword>
<dbReference type="InterPro" id="IPR050116">
    <property type="entry name" value="DNA_polymerase-Y"/>
</dbReference>
<dbReference type="Gene3D" id="3.40.1170.60">
    <property type="match status" value="1"/>
</dbReference>
<dbReference type="STRING" id="88036.D8QTU3"/>
<dbReference type="KEGG" id="smo:SELMODRAFT_403334"/>
<evidence type="ECO:0000256" key="13">
    <source>
        <dbReference type="ARBA" id="ARBA00023204"/>
    </source>
</evidence>
<feature type="domain" description="UBZ3-type" evidence="18">
    <location>
        <begin position="498"/>
        <end position="535"/>
    </location>
</feature>
<evidence type="ECO:0000259" key="17">
    <source>
        <dbReference type="PROSITE" id="PS50173"/>
    </source>
</evidence>
<dbReference type="EC" id="2.7.7.7" evidence="2"/>
<feature type="domain" description="UmuC" evidence="17">
    <location>
        <begin position="112"/>
        <end position="292"/>
    </location>
</feature>
<evidence type="ECO:0000313" key="19">
    <source>
        <dbReference type="EMBL" id="EFJ37174.1"/>
    </source>
</evidence>
<dbReference type="FunFam" id="1.10.150.810:FF:000003">
    <property type="entry name" value="DNA polymerase kappa subunit"/>
    <property type="match status" value="1"/>
</dbReference>
<dbReference type="GO" id="GO:0003684">
    <property type="term" value="F:damaged DNA binding"/>
    <property type="evidence" value="ECO:0007669"/>
    <property type="project" value="InterPro"/>
</dbReference>
<evidence type="ECO:0000256" key="14">
    <source>
        <dbReference type="ARBA" id="ARBA00023242"/>
    </source>
</evidence>
<dbReference type="GO" id="GO:0008270">
    <property type="term" value="F:zinc ion binding"/>
    <property type="evidence" value="ECO:0007669"/>
    <property type="project" value="UniProtKB-KW"/>
</dbReference>
<reference evidence="19 20" key="1">
    <citation type="journal article" date="2011" name="Science">
        <title>The Selaginella genome identifies genetic changes associated with the evolution of vascular plants.</title>
        <authorList>
            <person name="Banks J.A."/>
            <person name="Nishiyama T."/>
            <person name="Hasebe M."/>
            <person name="Bowman J.L."/>
            <person name="Gribskov M."/>
            <person name="dePamphilis C."/>
            <person name="Albert V.A."/>
            <person name="Aono N."/>
            <person name="Aoyama T."/>
            <person name="Ambrose B.A."/>
            <person name="Ashton N.W."/>
            <person name="Axtell M.J."/>
            <person name="Barker E."/>
            <person name="Barker M.S."/>
            <person name="Bennetzen J.L."/>
            <person name="Bonawitz N.D."/>
            <person name="Chapple C."/>
            <person name="Cheng C."/>
            <person name="Correa L.G."/>
            <person name="Dacre M."/>
            <person name="DeBarry J."/>
            <person name="Dreyer I."/>
            <person name="Elias M."/>
            <person name="Engstrom E.M."/>
            <person name="Estelle M."/>
            <person name="Feng L."/>
            <person name="Finet C."/>
            <person name="Floyd S.K."/>
            <person name="Frommer W.B."/>
            <person name="Fujita T."/>
            <person name="Gramzow L."/>
            <person name="Gutensohn M."/>
            <person name="Harholt J."/>
            <person name="Hattori M."/>
            <person name="Heyl A."/>
            <person name="Hirai T."/>
            <person name="Hiwatashi Y."/>
            <person name="Ishikawa M."/>
            <person name="Iwata M."/>
            <person name="Karol K.G."/>
            <person name="Koehler B."/>
            <person name="Kolukisaoglu U."/>
            <person name="Kubo M."/>
            <person name="Kurata T."/>
            <person name="Lalonde S."/>
            <person name="Li K."/>
            <person name="Li Y."/>
            <person name="Litt A."/>
            <person name="Lyons E."/>
            <person name="Manning G."/>
            <person name="Maruyama T."/>
            <person name="Michael T.P."/>
            <person name="Mikami K."/>
            <person name="Miyazaki S."/>
            <person name="Morinaga S."/>
            <person name="Murata T."/>
            <person name="Mueller-Roeber B."/>
            <person name="Nelson D.R."/>
            <person name="Obara M."/>
            <person name="Oguri Y."/>
            <person name="Olmstead R.G."/>
            <person name="Onodera N."/>
            <person name="Petersen B.L."/>
            <person name="Pils B."/>
            <person name="Prigge M."/>
            <person name="Rensing S.A."/>
            <person name="Riano-Pachon D.M."/>
            <person name="Roberts A.W."/>
            <person name="Sato Y."/>
            <person name="Scheller H.V."/>
            <person name="Schulz B."/>
            <person name="Schulz C."/>
            <person name="Shakirov E.V."/>
            <person name="Shibagaki N."/>
            <person name="Shinohara N."/>
            <person name="Shippen D.E."/>
            <person name="Soerensen I."/>
            <person name="Sotooka R."/>
            <person name="Sugimoto N."/>
            <person name="Sugita M."/>
            <person name="Sumikawa N."/>
            <person name="Tanurdzic M."/>
            <person name="Theissen G."/>
            <person name="Ulvskov P."/>
            <person name="Wakazuki S."/>
            <person name="Weng J.K."/>
            <person name="Willats W.W."/>
            <person name="Wipf D."/>
            <person name="Wolf P.G."/>
            <person name="Yang L."/>
            <person name="Zimmer A.D."/>
            <person name="Zhu Q."/>
            <person name="Mitros T."/>
            <person name="Hellsten U."/>
            <person name="Loque D."/>
            <person name="Otillar R."/>
            <person name="Salamov A."/>
            <person name="Schmutz J."/>
            <person name="Shapiro H."/>
            <person name="Lindquist E."/>
            <person name="Lucas S."/>
            <person name="Rokhsar D."/>
            <person name="Grigoriev I.V."/>
        </authorList>
    </citation>
    <scope>NUCLEOTIDE SEQUENCE [LARGE SCALE GENOMIC DNA]</scope>
</reference>
<evidence type="ECO:0000256" key="15">
    <source>
        <dbReference type="ARBA" id="ARBA00049244"/>
    </source>
</evidence>
<dbReference type="Gene3D" id="1.10.150.810">
    <property type="match status" value="1"/>
</dbReference>
<dbReference type="InParanoid" id="D8QTU3"/>
<evidence type="ECO:0000256" key="4">
    <source>
        <dbReference type="ARBA" id="ARBA00022679"/>
    </source>
</evidence>
<feature type="region of interest" description="Disordered" evidence="16">
    <location>
        <begin position="470"/>
        <end position="491"/>
    </location>
</feature>
<dbReference type="GO" id="GO:0042276">
    <property type="term" value="P:error-prone translesion synthesis"/>
    <property type="evidence" value="ECO:0000318"/>
    <property type="project" value="GO_Central"/>
</dbReference>
<evidence type="ECO:0000256" key="11">
    <source>
        <dbReference type="ARBA" id="ARBA00022842"/>
    </source>
</evidence>
<sequence length="561" mass="62876">MAPQAQDRAGGSSEVAAGGDKPWHCYDTVFLNAKAGMSGVDKEKVQKVVYEMSKGSRYFENEQRKEAILQQRIEKFREQAAKISTTKLAETKAAVDRRILELEASRNLDKTWMHVDMDAFYAAVETVEDVSLSCKPMAVGGMSMICTANYEARKFGVRAAMPGFIACKLCPDLVLIKPNFEKYTHYSELTRQVFRLYDKNFIARSLDEAYLDITEFCRTESIAPAEVAERLRKDVFEKTKLTCSAGVAANRLLAKVCSDINKPNGQFVLESDREKIMEFVSKLPIRKVSGIGKVTERLLKDVLSINMCSDLIENRYLISALFSTISTDFFLSVGLGIGASEAPHEEQRKSISNERTFSPTSDANILGKILGDLAESLSEDMIKENLQGRTLTLKLKTSTFEVRSRAVSVQHFISSKKEIESLAIKLLKAELPISLRLLGVRVSQFKEDDPSQKSIASFLKDISDAAVKDDDLEHDYDEQTPYLSDTDRDTSCKHTADQWTQDDRCSLCGERISSEYPTLRQEHEDFHFALKIQQQDSVNQLEVSKRSIGKRPAGSKNGPPG</sequence>
<keyword evidence="12" id="KW-0239">DNA-directed DNA polymerase</keyword>
<dbReference type="Gene3D" id="1.10.150.20">
    <property type="entry name" value="5' to 3' exonuclease, C-terminal subdomain"/>
    <property type="match status" value="1"/>
</dbReference>
<evidence type="ECO:0000256" key="7">
    <source>
        <dbReference type="ARBA" id="ARBA00022723"/>
    </source>
</evidence>
<keyword evidence="6" id="KW-0235">DNA replication</keyword>
<evidence type="ECO:0000256" key="8">
    <source>
        <dbReference type="ARBA" id="ARBA00022763"/>
    </source>
</evidence>
<dbReference type="PANTHER" id="PTHR11076">
    <property type="entry name" value="DNA REPAIR POLYMERASE UMUC / TRANSFERASE FAMILY MEMBER"/>
    <property type="match status" value="1"/>
</dbReference>
<dbReference type="OMA" id="YFYWIAR"/>
<evidence type="ECO:0000256" key="1">
    <source>
        <dbReference type="ARBA" id="ARBA00004123"/>
    </source>
</evidence>
<dbReference type="eggNOG" id="KOG2094">
    <property type="taxonomic scope" value="Eukaryota"/>
</dbReference>
<name>D8QTU3_SELML</name>
<dbReference type="SUPFAM" id="SSF56672">
    <property type="entry name" value="DNA/RNA polymerases"/>
    <property type="match status" value="1"/>
</dbReference>
<evidence type="ECO:0000256" key="16">
    <source>
        <dbReference type="SAM" id="MobiDB-lite"/>
    </source>
</evidence>
<keyword evidence="4" id="KW-0808">Transferase</keyword>
<comment type="subcellular location">
    <subcellularLocation>
        <location evidence="1">Nucleus</location>
    </subcellularLocation>
</comment>
<dbReference type="NCBIfam" id="NF002677">
    <property type="entry name" value="PRK02406.1"/>
    <property type="match status" value="1"/>
</dbReference>
<evidence type="ECO:0000256" key="3">
    <source>
        <dbReference type="ARBA" id="ARBA00016178"/>
    </source>
</evidence>
<gene>
    <name evidence="19" type="ORF">SELMODRAFT_403334</name>
</gene>
<dbReference type="PANTHER" id="PTHR11076:SF33">
    <property type="entry name" value="DNA POLYMERASE KAPPA"/>
    <property type="match status" value="1"/>
</dbReference>
<dbReference type="Gene3D" id="3.30.1490.100">
    <property type="entry name" value="DNA polymerase, Y-family, little finger domain"/>
    <property type="match status" value="1"/>
</dbReference>
<keyword evidence="14" id="KW-0539">Nucleus</keyword>
<dbReference type="FunFam" id="1.10.150.810:FF:000001">
    <property type="entry name" value="DNA polymerase kappa"/>
    <property type="match status" value="1"/>
</dbReference>
<dbReference type="InterPro" id="IPR043502">
    <property type="entry name" value="DNA/RNA_pol_sf"/>
</dbReference>
<evidence type="ECO:0000259" key="18">
    <source>
        <dbReference type="PROSITE" id="PS51907"/>
    </source>
</evidence>
<dbReference type="GO" id="GO:0003887">
    <property type="term" value="F:DNA-directed DNA polymerase activity"/>
    <property type="evidence" value="ECO:0000318"/>
    <property type="project" value="GO_Central"/>
</dbReference>
<dbReference type="GO" id="GO:0005634">
    <property type="term" value="C:nucleus"/>
    <property type="evidence" value="ECO:0000318"/>
    <property type="project" value="GO_Central"/>
</dbReference>
<dbReference type="FunFam" id="3.30.70.270:FF:000014">
    <property type="entry name" value="DNA polymerase kappa subunit"/>
    <property type="match status" value="1"/>
</dbReference>
<dbReference type="Pfam" id="PF18439">
    <property type="entry name" value="zf_UBZ"/>
    <property type="match status" value="1"/>
</dbReference>
<dbReference type="GO" id="GO:0006260">
    <property type="term" value="P:DNA replication"/>
    <property type="evidence" value="ECO:0007669"/>
    <property type="project" value="UniProtKB-KW"/>
</dbReference>
<dbReference type="HOGENOM" id="CLU_012348_11_1_1"/>
<dbReference type="Pfam" id="PF11799">
    <property type="entry name" value="IMS_C"/>
    <property type="match status" value="1"/>
</dbReference>
<dbReference type="InterPro" id="IPR001126">
    <property type="entry name" value="UmuC"/>
</dbReference>
<evidence type="ECO:0000256" key="6">
    <source>
        <dbReference type="ARBA" id="ARBA00022705"/>
    </source>
</evidence>
<dbReference type="InterPro" id="IPR017961">
    <property type="entry name" value="DNA_pol_Y-fam_little_finger"/>
</dbReference>
<keyword evidence="11" id="KW-0460">Magnesium</keyword>
<dbReference type="Proteomes" id="UP000001514">
    <property type="component" value="Unassembled WGS sequence"/>
</dbReference>
<dbReference type="Gene3D" id="3.30.70.270">
    <property type="match status" value="2"/>
</dbReference>
<dbReference type="Pfam" id="PF00817">
    <property type="entry name" value="IMS"/>
    <property type="match status" value="1"/>
</dbReference>
<keyword evidence="7" id="KW-0479">Metal-binding</keyword>
<evidence type="ECO:0000256" key="5">
    <source>
        <dbReference type="ARBA" id="ARBA00022695"/>
    </source>
</evidence>
<protein>
    <recommendedName>
        <fullName evidence="3">DNA polymerase kappa</fullName>
        <ecNumber evidence="2">2.7.7.7</ecNumber>
    </recommendedName>
</protein>
<keyword evidence="5" id="KW-0548">Nucleotidyltransferase</keyword>
<evidence type="ECO:0000256" key="9">
    <source>
        <dbReference type="ARBA" id="ARBA00022771"/>
    </source>
</evidence>
<evidence type="ECO:0000256" key="12">
    <source>
        <dbReference type="ARBA" id="ARBA00022932"/>
    </source>
</evidence>
<proteinExistence type="predicted"/>
<keyword evidence="13" id="KW-0234">DNA repair</keyword>
<keyword evidence="10" id="KW-0862">Zinc</keyword>
<comment type="catalytic activity">
    <reaction evidence="15">
        <text>DNA(n) + a 2'-deoxyribonucleoside 5'-triphosphate = DNA(n+1) + diphosphate</text>
        <dbReference type="Rhea" id="RHEA:22508"/>
        <dbReference type="Rhea" id="RHEA-COMP:17339"/>
        <dbReference type="Rhea" id="RHEA-COMP:17340"/>
        <dbReference type="ChEBI" id="CHEBI:33019"/>
        <dbReference type="ChEBI" id="CHEBI:61560"/>
        <dbReference type="ChEBI" id="CHEBI:173112"/>
        <dbReference type="EC" id="2.7.7.7"/>
    </reaction>
</comment>
<dbReference type="AlphaFoldDB" id="D8QTU3"/>
<dbReference type="InterPro" id="IPR022880">
    <property type="entry name" value="DNApol_IV"/>
</dbReference>
<dbReference type="FunCoup" id="D8QTU3">
    <property type="interactions" value="3527"/>
</dbReference>
<evidence type="ECO:0000256" key="2">
    <source>
        <dbReference type="ARBA" id="ARBA00012417"/>
    </source>
</evidence>
<dbReference type="PROSITE" id="PS50173">
    <property type="entry name" value="UMUC"/>
    <property type="match status" value="1"/>
</dbReference>
<organism evidence="20">
    <name type="scientific">Selaginella moellendorffii</name>
    <name type="common">Spikemoss</name>
    <dbReference type="NCBI Taxonomy" id="88036"/>
    <lineage>
        <taxon>Eukaryota</taxon>
        <taxon>Viridiplantae</taxon>
        <taxon>Streptophyta</taxon>
        <taxon>Embryophyta</taxon>
        <taxon>Tracheophyta</taxon>
        <taxon>Lycopodiopsida</taxon>
        <taxon>Selaginellales</taxon>
        <taxon>Selaginellaceae</taxon>
        <taxon>Selaginella</taxon>
    </lineage>
</organism>
<dbReference type="EMBL" id="GL377566">
    <property type="protein sequence ID" value="EFJ37174.1"/>
    <property type="molecule type" value="Genomic_DNA"/>
</dbReference>
<evidence type="ECO:0000256" key="10">
    <source>
        <dbReference type="ARBA" id="ARBA00022833"/>
    </source>
</evidence>
<keyword evidence="8" id="KW-0227">DNA damage</keyword>
<dbReference type="CDD" id="cd03586">
    <property type="entry name" value="PolY_Pol_IV_kappa"/>
    <property type="match status" value="1"/>
</dbReference>
<dbReference type="InterPro" id="IPR036775">
    <property type="entry name" value="DNA_pol_Y-fam_lit_finger_sf"/>
</dbReference>
<dbReference type="InterPro" id="IPR041298">
    <property type="entry name" value="UBZ3"/>
</dbReference>
<evidence type="ECO:0000313" key="20">
    <source>
        <dbReference type="Proteomes" id="UP000001514"/>
    </source>
</evidence>
<dbReference type="FunFam" id="3.30.1490.100:FF:000004">
    <property type="entry name" value="DNA polymerase IV"/>
    <property type="match status" value="1"/>
</dbReference>
<dbReference type="GO" id="GO:0006281">
    <property type="term" value="P:DNA repair"/>
    <property type="evidence" value="ECO:0007669"/>
    <property type="project" value="UniProtKB-KW"/>
</dbReference>